<evidence type="ECO:0000256" key="1">
    <source>
        <dbReference type="SAM" id="Phobius"/>
    </source>
</evidence>
<keyword evidence="1" id="KW-0812">Transmembrane</keyword>
<evidence type="ECO:0000313" key="2">
    <source>
        <dbReference type="EMBL" id="NBN88181.1"/>
    </source>
</evidence>
<dbReference type="Proteomes" id="UP000572953">
    <property type="component" value="Unassembled WGS sequence"/>
</dbReference>
<sequence>MGIFKDNSEVFYRSDFDKKNKADIRTLVLEKNAREKHDKKIQNRIIVALFICLIFGLALTLIK</sequence>
<dbReference type="AlphaFoldDB" id="A0A845SEU9"/>
<evidence type="ECO:0000313" key="4">
    <source>
        <dbReference type="EMBL" id="NCU53186.1"/>
    </source>
</evidence>
<evidence type="ECO:0000313" key="3">
    <source>
        <dbReference type="EMBL" id="NCU50577.1"/>
    </source>
</evidence>
<evidence type="ECO:0000313" key="5">
    <source>
        <dbReference type="EMBL" id="NCU63075.1"/>
    </source>
</evidence>
<organism evidence="5 6">
    <name type="scientific">Candidatus Fonsibacter lacus</name>
    <dbReference type="NCBI Taxonomy" id="2576439"/>
    <lineage>
        <taxon>Bacteria</taxon>
        <taxon>Pseudomonadati</taxon>
        <taxon>Pseudomonadota</taxon>
        <taxon>Alphaproteobacteria</taxon>
        <taxon>Candidatus Pelagibacterales</taxon>
        <taxon>Candidatus Pelagibacterales incertae sedis</taxon>
        <taxon>Candidatus Fonsibacter</taxon>
    </lineage>
</organism>
<dbReference type="EMBL" id="RGMI01000082">
    <property type="protein sequence ID" value="NCU50577.1"/>
    <property type="molecule type" value="Genomic_DNA"/>
</dbReference>
<accession>A0A845SEU9</accession>
<comment type="caution">
    <text evidence="5">The sequence shown here is derived from an EMBL/GenBank/DDBJ whole genome shotgun (WGS) entry which is preliminary data.</text>
</comment>
<proteinExistence type="predicted"/>
<feature type="transmembrane region" description="Helical" evidence="1">
    <location>
        <begin position="45"/>
        <end position="62"/>
    </location>
</feature>
<dbReference type="EMBL" id="RGGN01000108">
    <property type="protein sequence ID" value="NCU63075.1"/>
    <property type="molecule type" value="Genomic_DNA"/>
</dbReference>
<dbReference type="Proteomes" id="UP000747791">
    <property type="component" value="Unassembled WGS sequence"/>
</dbReference>
<evidence type="ECO:0000313" key="6">
    <source>
        <dbReference type="Proteomes" id="UP000572953"/>
    </source>
</evidence>
<dbReference type="EMBL" id="RGOB01000062">
    <property type="protein sequence ID" value="NCU53186.1"/>
    <property type="molecule type" value="Genomic_DNA"/>
</dbReference>
<gene>
    <name evidence="2" type="ORF">EBV32_03725</name>
    <name evidence="5" type="ORF">EBV78_03170</name>
    <name evidence="3" type="ORF">EBX29_02230</name>
    <name evidence="4" type="ORF">EBX74_02640</name>
</gene>
<keyword evidence="1" id="KW-0472">Membrane</keyword>
<reference evidence="5 6" key="1">
    <citation type="submission" date="2018-10" db="EMBL/GenBank/DDBJ databases">
        <title>Iterative Subtractive Binning of Freshwater Chronoseries Metagenomes Recovers Nearly Complete Genomes from over Four Hundred Novel Species.</title>
        <authorList>
            <person name="Rodriguez-R L.M."/>
            <person name="Tsementzi D."/>
            <person name="Luo C."/>
            <person name="Konstantinidis K.T."/>
        </authorList>
    </citation>
    <scope>NUCLEOTIDE SEQUENCE [LARGE SCALE GENOMIC DNA]</scope>
    <source>
        <strain evidence="5">WB7_2B_003</strain>
        <strain evidence="2">WB7_6_001</strain>
        <strain evidence="3">WB8_1A_003</strain>
        <strain evidence="4">WB8_2A_004</strain>
    </source>
</reference>
<keyword evidence="1" id="KW-1133">Transmembrane helix</keyword>
<protein>
    <submittedName>
        <fullName evidence="5">Uncharacterized protein</fullName>
    </submittedName>
</protein>
<dbReference type="Proteomes" id="UP000699985">
    <property type="component" value="Unassembled WGS sequence"/>
</dbReference>
<name>A0A845SEU9_9PROT</name>
<dbReference type="EMBL" id="RGET01000062">
    <property type="protein sequence ID" value="NBN88181.1"/>
    <property type="molecule type" value="Genomic_DNA"/>
</dbReference>
<dbReference type="Proteomes" id="UP000713222">
    <property type="component" value="Unassembled WGS sequence"/>
</dbReference>